<protein>
    <submittedName>
        <fullName evidence="1">E2/UBC family protein E</fullName>
    </submittedName>
</protein>
<dbReference type="Proteomes" id="UP000295484">
    <property type="component" value="Unassembled WGS sequence"/>
</dbReference>
<proteinExistence type="predicted"/>
<dbReference type="EMBL" id="SOEB01000034">
    <property type="protein sequence ID" value="TDX21913.1"/>
    <property type="molecule type" value="Genomic_DNA"/>
</dbReference>
<name>A0A4V3GS90_9RHOB</name>
<dbReference type="AlphaFoldDB" id="A0A4V3GS90"/>
<dbReference type="Pfam" id="PF14462">
    <property type="entry name" value="Prok-E2_E"/>
    <property type="match status" value="1"/>
</dbReference>
<sequence>MSLLPSADRRYLAGRGLAYREVTDGAQQGVILTGFRLPSAKYQVDAASILILLPSGYPDVAPDMFYALPWLQLVPDQRYPKAADQPVQFEGQRWQRWSRHNTSWRPGVDGLSTMLKRVEQALEEAA</sequence>
<organism evidence="1 2">
    <name type="scientific">Rhodovulum visakhapatnamense</name>
    <dbReference type="NCBI Taxonomy" id="364297"/>
    <lineage>
        <taxon>Bacteria</taxon>
        <taxon>Pseudomonadati</taxon>
        <taxon>Pseudomonadota</taxon>
        <taxon>Alphaproteobacteria</taxon>
        <taxon>Rhodobacterales</taxon>
        <taxon>Paracoccaceae</taxon>
        <taxon>Rhodovulum</taxon>
    </lineage>
</organism>
<evidence type="ECO:0000313" key="2">
    <source>
        <dbReference type="Proteomes" id="UP000295484"/>
    </source>
</evidence>
<gene>
    <name evidence="1" type="ORF">EV657_13415</name>
</gene>
<dbReference type="RefSeq" id="WP_208323314.1">
    <property type="nucleotide sequence ID" value="NZ_SOEB01000034.1"/>
</dbReference>
<accession>A0A4V3GS90</accession>
<evidence type="ECO:0000313" key="1">
    <source>
        <dbReference type="EMBL" id="TDX21913.1"/>
    </source>
</evidence>
<comment type="caution">
    <text evidence="1">The sequence shown here is derived from an EMBL/GenBank/DDBJ whole genome shotgun (WGS) entry which is preliminary data.</text>
</comment>
<reference evidence="1 2" key="1">
    <citation type="submission" date="2019-03" db="EMBL/GenBank/DDBJ databases">
        <title>Genomic Encyclopedia of Type Strains, Phase IV (KMG-IV): sequencing the most valuable type-strain genomes for metagenomic binning, comparative biology and taxonomic classification.</title>
        <authorList>
            <person name="Goeker M."/>
        </authorList>
    </citation>
    <scope>NUCLEOTIDE SEQUENCE [LARGE SCALE GENOMIC DNA]</scope>
    <source>
        <strain evidence="1 2">JA181</strain>
    </source>
</reference>
<dbReference type="InterPro" id="IPR025701">
    <property type="entry name" value="UBQ-conjugat_E2_E"/>
</dbReference>